<name>A0A2W5SXV7_9BACT</name>
<dbReference type="Proteomes" id="UP000249061">
    <property type="component" value="Unassembled WGS sequence"/>
</dbReference>
<sequence length="168" mass="17986">MNTVSERVACKSCGRWMYRLATKCPHCGALAPPRDVDADEDGQMTVEEAKALLQATTAPRKENFADIAGDFVMPWGGALELVTSVLAAPLTLFTVLVTGYFLLKERADAREAKLAGTRMFAVPVCAVLGAVLLWSQGANVWALGALGVSFGAWGLRTVVRGSGREDLR</sequence>
<protein>
    <submittedName>
        <fullName evidence="2">Uncharacterized protein</fullName>
    </submittedName>
</protein>
<feature type="transmembrane region" description="Helical" evidence="1">
    <location>
        <begin position="81"/>
        <end position="103"/>
    </location>
</feature>
<gene>
    <name evidence="2" type="ORF">DI536_29970</name>
</gene>
<dbReference type="EMBL" id="QFQP01000037">
    <property type="protein sequence ID" value="PZR06587.1"/>
    <property type="molecule type" value="Genomic_DNA"/>
</dbReference>
<accession>A0A2W5SXV7</accession>
<proteinExistence type="predicted"/>
<dbReference type="AlphaFoldDB" id="A0A2W5SXV7"/>
<keyword evidence="1" id="KW-1133">Transmembrane helix</keyword>
<evidence type="ECO:0000313" key="3">
    <source>
        <dbReference type="Proteomes" id="UP000249061"/>
    </source>
</evidence>
<keyword evidence="1" id="KW-0472">Membrane</keyword>
<evidence type="ECO:0000313" key="2">
    <source>
        <dbReference type="EMBL" id="PZR06587.1"/>
    </source>
</evidence>
<feature type="transmembrane region" description="Helical" evidence="1">
    <location>
        <begin position="115"/>
        <end position="134"/>
    </location>
</feature>
<reference evidence="2 3" key="1">
    <citation type="submission" date="2017-08" db="EMBL/GenBank/DDBJ databases">
        <title>Infants hospitalized years apart are colonized by the same room-sourced microbial strains.</title>
        <authorList>
            <person name="Brooks B."/>
            <person name="Olm M.R."/>
            <person name="Firek B.A."/>
            <person name="Baker R."/>
            <person name="Thomas B.C."/>
            <person name="Morowitz M.J."/>
            <person name="Banfield J.F."/>
        </authorList>
    </citation>
    <scope>NUCLEOTIDE SEQUENCE [LARGE SCALE GENOMIC DNA]</scope>
    <source>
        <strain evidence="2">S2_003_000_R2_14</strain>
    </source>
</reference>
<organism evidence="2 3">
    <name type="scientific">Archangium gephyra</name>
    <dbReference type="NCBI Taxonomy" id="48"/>
    <lineage>
        <taxon>Bacteria</taxon>
        <taxon>Pseudomonadati</taxon>
        <taxon>Myxococcota</taxon>
        <taxon>Myxococcia</taxon>
        <taxon>Myxococcales</taxon>
        <taxon>Cystobacterineae</taxon>
        <taxon>Archangiaceae</taxon>
        <taxon>Archangium</taxon>
    </lineage>
</organism>
<evidence type="ECO:0000256" key="1">
    <source>
        <dbReference type="SAM" id="Phobius"/>
    </source>
</evidence>
<feature type="transmembrane region" description="Helical" evidence="1">
    <location>
        <begin position="140"/>
        <end position="159"/>
    </location>
</feature>
<keyword evidence="1" id="KW-0812">Transmembrane</keyword>
<comment type="caution">
    <text evidence="2">The sequence shown here is derived from an EMBL/GenBank/DDBJ whole genome shotgun (WGS) entry which is preliminary data.</text>
</comment>